<dbReference type="NCBIfam" id="NF047752">
    <property type="entry name" value="MntA_antitoxin"/>
    <property type="match status" value="1"/>
</dbReference>
<evidence type="ECO:0000313" key="2">
    <source>
        <dbReference type="EMBL" id="MCU4754272.1"/>
    </source>
</evidence>
<dbReference type="Pfam" id="PF18765">
    <property type="entry name" value="Polbeta"/>
    <property type="match status" value="1"/>
</dbReference>
<dbReference type="RefSeq" id="WP_342810573.1">
    <property type="nucleotide sequence ID" value="NZ_JAOPJZ010000035.1"/>
</dbReference>
<evidence type="ECO:0000259" key="1">
    <source>
        <dbReference type="Pfam" id="PF18765"/>
    </source>
</evidence>
<sequence length="160" mass="17356">MRTSEDAAIENSLPLERLQAVLQEHPVQAAILFGSQARGKTHARSDVDIAVDFETTDPSDPDYNEVFFGLSADLSEALESDDVDLVDLQTVSPELAEIIFDQGVLLIGDMEHVATLRKELTASTSSDQSPRDRFDAALARIDEHLGGSAVTATDGETRDQ</sequence>
<evidence type="ECO:0000313" key="3">
    <source>
        <dbReference type="Proteomes" id="UP001321047"/>
    </source>
</evidence>
<dbReference type="PANTHER" id="PTHR43852">
    <property type="entry name" value="NUCLEOTIDYLTRANSFERASE"/>
    <property type="match status" value="1"/>
</dbReference>
<name>A0AAP3E8U8_9EURY</name>
<dbReference type="Gene3D" id="3.30.460.10">
    <property type="entry name" value="Beta Polymerase, domain 2"/>
    <property type="match status" value="1"/>
</dbReference>
<feature type="domain" description="Polymerase beta nucleotidyltransferase" evidence="1">
    <location>
        <begin position="16"/>
        <end position="108"/>
    </location>
</feature>
<dbReference type="AlphaFoldDB" id="A0AAP3E8U8"/>
<keyword evidence="3" id="KW-1185">Reference proteome</keyword>
<dbReference type="InterPro" id="IPR043519">
    <property type="entry name" value="NT_sf"/>
</dbReference>
<dbReference type="InterPro" id="IPR041633">
    <property type="entry name" value="Polbeta"/>
</dbReference>
<gene>
    <name evidence="2" type="ORF">OB919_20195</name>
</gene>
<dbReference type="SUPFAM" id="SSF81301">
    <property type="entry name" value="Nucleotidyltransferase"/>
    <property type="match status" value="1"/>
</dbReference>
<proteinExistence type="predicted"/>
<dbReference type="EMBL" id="JAOPJZ010000035">
    <property type="protein sequence ID" value="MCU4754272.1"/>
    <property type="molecule type" value="Genomic_DNA"/>
</dbReference>
<dbReference type="Proteomes" id="UP001321047">
    <property type="component" value="Unassembled WGS sequence"/>
</dbReference>
<comment type="caution">
    <text evidence="2">The sequence shown here is derived from an EMBL/GenBank/DDBJ whole genome shotgun (WGS) entry which is preliminary data.</text>
</comment>
<dbReference type="CDD" id="cd05403">
    <property type="entry name" value="NT_KNTase_like"/>
    <property type="match status" value="1"/>
</dbReference>
<reference evidence="2 3" key="1">
    <citation type="submission" date="2022-09" db="EMBL/GenBank/DDBJ databases">
        <title>Enrichment on poylsaccharides allowed isolation of novel metabolic and taxonomic groups of Haloarchaea.</title>
        <authorList>
            <person name="Sorokin D.Y."/>
            <person name="Elcheninov A.G."/>
            <person name="Khizhniak T.V."/>
            <person name="Kolganova T.V."/>
            <person name="Kublanov I.V."/>
        </authorList>
    </citation>
    <scope>NUCLEOTIDE SEQUENCE [LARGE SCALE GENOMIC DNA]</scope>
    <source>
        <strain evidence="2 3">AArc-curdl1</strain>
    </source>
</reference>
<accession>A0AAP3E8U8</accession>
<dbReference type="PANTHER" id="PTHR43852:SF3">
    <property type="entry name" value="NUCLEOTIDYLTRANSFERASE"/>
    <property type="match status" value="1"/>
</dbReference>
<organism evidence="2 3">
    <name type="scientific">Natronosalvus hydrolyticus</name>
    <dbReference type="NCBI Taxonomy" id="2979988"/>
    <lineage>
        <taxon>Archaea</taxon>
        <taxon>Methanobacteriati</taxon>
        <taxon>Methanobacteriota</taxon>
        <taxon>Stenosarchaea group</taxon>
        <taxon>Halobacteria</taxon>
        <taxon>Halobacteriales</taxon>
        <taxon>Natrialbaceae</taxon>
        <taxon>Natronosalvus</taxon>
    </lineage>
</organism>
<protein>
    <submittedName>
        <fullName evidence="2">Nucleotidyltransferase domain-containing protein</fullName>
    </submittedName>
</protein>
<dbReference type="InterPro" id="IPR052930">
    <property type="entry name" value="TA_antitoxin_MntA"/>
</dbReference>